<keyword evidence="2" id="KW-1185">Reference proteome</keyword>
<organism evidence="1 2">
    <name type="scientific">Nitrospira lenta</name>
    <dbReference type="NCBI Taxonomy" id="1436998"/>
    <lineage>
        <taxon>Bacteria</taxon>
        <taxon>Pseudomonadati</taxon>
        <taxon>Nitrospirota</taxon>
        <taxon>Nitrospiria</taxon>
        <taxon>Nitrospirales</taxon>
        <taxon>Nitrospiraceae</taxon>
        <taxon>Nitrospira</taxon>
    </lineage>
</organism>
<sequence>MLCRDKDQMVPTGTYNEASAYRDLFVG</sequence>
<accession>A0A330LCK5</accession>
<name>A0A330LCK5_9BACT</name>
<reference evidence="2" key="1">
    <citation type="submission" date="2018-04" db="EMBL/GenBank/DDBJ databases">
        <authorList>
            <person name="Lucker S."/>
            <person name="Sakoula D."/>
        </authorList>
    </citation>
    <scope>NUCLEOTIDE SEQUENCE [LARGE SCALE GENOMIC DNA]</scope>
</reference>
<dbReference type="InParanoid" id="A0A330LCK5"/>
<evidence type="ECO:0000313" key="2">
    <source>
        <dbReference type="Proteomes" id="UP000248168"/>
    </source>
</evidence>
<evidence type="ECO:0000313" key="1">
    <source>
        <dbReference type="EMBL" id="SPP66793.1"/>
    </source>
</evidence>
<dbReference type="AlphaFoldDB" id="A0A330LCK5"/>
<gene>
    <name evidence="1" type="ORF">NITLEN_90048</name>
</gene>
<proteinExistence type="predicted"/>
<protein>
    <submittedName>
        <fullName evidence="1">Uncharacterized protein</fullName>
    </submittedName>
</protein>
<dbReference type="EMBL" id="OUNR01000022">
    <property type="protein sequence ID" value="SPP66793.1"/>
    <property type="molecule type" value="Genomic_DNA"/>
</dbReference>
<dbReference type="Proteomes" id="UP000248168">
    <property type="component" value="Unassembled WGS sequence"/>
</dbReference>